<evidence type="ECO:0000313" key="1">
    <source>
        <dbReference type="EMBL" id="TDD78225.1"/>
    </source>
</evidence>
<gene>
    <name evidence="1" type="ORF">E0F89_00920</name>
</gene>
<dbReference type="RefSeq" id="WP_131907990.1">
    <property type="nucleotide sequence ID" value="NZ_SMFM01000001.1"/>
</dbReference>
<accession>A0A4R5AZR9</accession>
<dbReference type="EMBL" id="SMFM01000001">
    <property type="protein sequence ID" value="TDD78225.1"/>
    <property type="molecule type" value="Genomic_DNA"/>
</dbReference>
<keyword evidence="2" id="KW-1185">Reference proteome</keyword>
<comment type="caution">
    <text evidence="1">The sequence shown here is derived from an EMBL/GenBank/DDBJ whole genome shotgun (WGS) entry which is preliminary data.</text>
</comment>
<organism evidence="1 2">
    <name type="scientific">Flavobacterium caseinilyticum</name>
    <dbReference type="NCBI Taxonomy" id="2541732"/>
    <lineage>
        <taxon>Bacteria</taxon>
        <taxon>Pseudomonadati</taxon>
        <taxon>Bacteroidota</taxon>
        <taxon>Flavobacteriia</taxon>
        <taxon>Flavobacteriales</taxon>
        <taxon>Flavobacteriaceae</taxon>
        <taxon>Flavobacterium</taxon>
    </lineage>
</organism>
<dbReference type="AlphaFoldDB" id="A0A4R5AZR9"/>
<sequence>MKSIREIFKNNASLLDEPEVAQLLEYCEQLQDEIVEFKFQKTNNKELAMLDMLKEVIKGCDAIEKEQAEHERFGYDVPNYQETISNLKRYILKRCQDEKIWL</sequence>
<protein>
    <submittedName>
        <fullName evidence="1">Uncharacterized protein</fullName>
    </submittedName>
</protein>
<dbReference type="OrthoDB" id="1371015at2"/>
<name>A0A4R5AZR9_9FLAO</name>
<reference evidence="1 2" key="1">
    <citation type="submission" date="2019-03" db="EMBL/GenBank/DDBJ databases">
        <title>Flavobacterium AT-3-2 sp. nov., isolated from arctic soil.</title>
        <authorList>
            <person name="Chaudhary D.K."/>
        </authorList>
    </citation>
    <scope>NUCLEOTIDE SEQUENCE [LARGE SCALE GENOMIC DNA]</scope>
    <source>
        <strain evidence="1 2">AT-3-2</strain>
    </source>
</reference>
<proteinExistence type="predicted"/>
<evidence type="ECO:0000313" key="2">
    <source>
        <dbReference type="Proteomes" id="UP000295278"/>
    </source>
</evidence>
<dbReference type="Proteomes" id="UP000295278">
    <property type="component" value="Unassembled WGS sequence"/>
</dbReference>